<organism evidence="2 3">
    <name type="scientific">Streptomyces microflavus</name>
    <name type="common">Streptomyces lipmanii</name>
    <dbReference type="NCBI Taxonomy" id="1919"/>
    <lineage>
        <taxon>Bacteria</taxon>
        <taxon>Bacillati</taxon>
        <taxon>Actinomycetota</taxon>
        <taxon>Actinomycetes</taxon>
        <taxon>Kitasatosporales</taxon>
        <taxon>Streptomycetaceae</taxon>
        <taxon>Streptomyces</taxon>
    </lineage>
</organism>
<feature type="compositionally biased region" description="Basic and acidic residues" evidence="1">
    <location>
        <begin position="232"/>
        <end position="241"/>
    </location>
</feature>
<dbReference type="AlphaFoldDB" id="A0A7J0D356"/>
<feature type="compositionally biased region" description="Gly residues" evidence="1">
    <location>
        <begin position="306"/>
        <end position="319"/>
    </location>
</feature>
<feature type="compositionally biased region" description="Acidic residues" evidence="1">
    <location>
        <begin position="130"/>
        <end position="141"/>
    </location>
</feature>
<accession>A0A7J0D356</accession>
<sequence length="336" mass="35443">MREHLREQGDEEGADDGSRDAAEPADDDHGEVFEGQDHAEVLGHGPLEHQSEQDARETGVHGGQDEDPGPVAGHRHAHHARRDPVVADGVHRPSRPAPQHSAGEQGGEQQGDQAHVPELLRGAERHGGDDDFGVVEGEPEEGERRYGPPVVTPGQGARVEQDVLSDEDQREGRDTEVGTAQPSGDRAEHPSGGPREQDGEDRGQPGGQPQSGQGVAVLGAALARQDAVAVRPHGEEERMAHGELAGGAGEHVQPDGPDRRRHREQSGLEPEAVQVEREGEEQDGGDEDGVRTGSAQPVGEALRATGCGGGRHQGGGFGGRVRHGRAPSCRRVLRAG</sequence>
<comment type="caution">
    <text evidence="2">The sequence shown here is derived from an EMBL/GenBank/DDBJ whole genome shotgun (WGS) entry which is preliminary data.</text>
</comment>
<feature type="region of interest" description="Disordered" evidence="1">
    <location>
        <begin position="1"/>
        <end position="325"/>
    </location>
</feature>
<evidence type="ECO:0000256" key="1">
    <source>
        <dbReference type="SAM" id="MobiDB-lite"/>
    </source>
</evidence>
<feature type="compositionally biased region" description="Low complexity" evidence="1">
    <location>
        <begin position="207"/>
        <end position="223"/>
    </location>
</feature>
<protein>
    <submittedName>
        <fullName evidence="2">Uncharacterized protein</fullName>
    </submittedName>
</protein>
<evidence type="ECO:0000313" key="2">
    <source>
        <dbReference type="EMBL" id="GFN08415.1"/>
    </source>
</evidence>
<dbReference type="EMBL" id="BLWD01000001">
    <property type="protein sequence ID" value="GFN08415.1"/>
    <property type="molecule type" value="Genomic_DNA"/>
</dbReference>
<gene>
    <name evidence="2" type="ORF">Smic_69710</name>
</gene>
<feature type="compositionally biased region" description="Basic and acidic residues" evidence="1">
    <location>
        <begin position="30"/>
        <end position="59"/>
    </location>
</feature>
<feature type="compositionally biased region" description="Basic and acidic residues" evidence="1">
    <location>
        <begin position="82"/>
        <end position="91"/>
    </location>
</feature>
<feature type="compositionally biased region" description="Basic and acidic residues" evidence="1">
    <location>
        <begin position="185"/>
        <end position="203"/>
    </location>
</feature>
<reference evidence="2 3" key="1">
    <citation type="submission" date="2020-05" db="EMBL/GenBank/DDBJ databases">
        <title>Whole genome shotgun sequence of Streptomyces microflavus NBRC 13062.</title>
        <authorList>
            <person name="Komaki H."/>
            <person name="Tamura T."/>
        </authorList>
    </citation>
    <scope>NUCLEOTIDE SEQUENCE [LARGE SCALE GENOMIC DNA]</scope>
    <source>
        <strain evidence="2 3">NBRC 13062</strain>
    </source>
</reference>
<dbReference type="Proteomes" id="UP000498740">
    <property type="component" value="Unassembled WGS sequence"/>
</dbReference>
<proteinExistence type="predicted"/>
<name>A0A7J0D356_STRMI</name>
<evidence type="ECO:0000313" key="3">
    <source>
        <dbReference type="Proteomes" id="UP000498740"/>
    </source>
</evidence>
<feature type="compositionally biased region" description="Acidic residues" evidence="1">
    <location>
        <begin position="278"/>
        <end position="287"/>
    </location>
</feature>